<name>A0A6I4YN58_9DEIO</name>
<dbReference type="PROSITE" id="PS51007">
    <property type="entry name" value="CYTC"/>
    <property type="match status" value="1"/>
</dbReference>
<feature type="compositionally biased region" description="Polar residues" evidence="5">
    <location>
        <begin position="147"/>
        <end position="157"/>
    </location>
</feature>
<gene>
    <name evidence="8" type="ORF">GLX28_20115</name>
</gene>
<dbReference type="EMBL" id="WVHK01000151">
    <property type="protein sequence ID" value="MXV21930.1"/>
    <property type="molecule type" value="Genomic_DNA"/>
</dbReference>
<dbReference type="GO" id="GO:0046872">
    <property type="term" value="F:metal ion binding"/>
    <property type="evidence" value="ECO:0007669"/>
    <property type="project" value="UniProtKB-KW"/>
</dbReference>
<dbReference type="RefSeq" id="WP_160982506.1">
    <property type="nucleotide sequence ID" value="NZ_WVHK01000151.1"/>
</dbReference>
<keyword evidence="3 4" id="KW-0408">Iron</keyword>
<evidence type="ECO:0000256" key="6">
    <source>
        <dbReference type="SAM" id="SignalP"/>
    </source>
</evidence>
<keyword evidence="1 4" id="KW-0349">Heme</keyword>
<dbReference type="InterPro" id="IPR036909">
    <property type="entry name" value="Cyt_c-like_dom_sf"/>
</dbReference>
<evidence type="ECO:0000313" key="9">
    <source>
        <dbReference type="Proteomes" id="UP000430519"/>
    </source>
</evidence>
<feature type="signal peptide" evidence="6">
    <location>
        <begin position="1"/>
        <end position="21"/>
    </location>
</feature>
<accession>A0A6I4YN58</accession>
<dbReference type="GO" id="GO:0020037">
    <property type="term" value="F:heme binding"/>
    <property type="evidence" value="ECO:0007669"/>
    <property type="project" value="InterPro"/>
</dbReference>
<evidence type="ECO:0000256" key="3">
    <source>
        <dbReference type="ARBA" id="ARBA00023004"/>
    </source>
</evidence>
<feature type="compositionally biased region" description="Polar residues" evidence="5">
    <location>
        <begin position="26"/>
        <end position="46"/>
    </location>
</feature>
<protein>
    <recommendedName>
        <fullName evidence="7">Cytochrome c domain-containing protein</fullName>
    </recommendedName>
</protein>
<evidence type="ECO:0000256" key="5">
    <source>
        <dbReference type="SAM" id="MobiDB-lite"/>
    </source>
</evidence>
<reference evidence="8 9" key="1">
    <citation type="submission" date="2019-11" db="EMBL/GenBank/DDBJ databases">
        <title>Genome sequence of Deinococcus xianganensis Y35, AI-2 producing algicidal bacterium, isolated from lake water.</title>
        <authorList>
            <person name="Li Y."/>
        </authorList>
    </citation>
    <scope>NUCLEOTIDE SEQUENCE [LARGE SCALE GENOMIC DNA]</scope>
    <source>
        <strain evidence="8 9">Y35</strain>
    </source>
</reference>
<keyword evidence="9" id="KW-1185">Reference proteome</keyword>
<keyword evidence="2 4" id="KW-0479">Metal-binding</keyword>
<feature type="region of interest" description="Disordered" evidence="5">
    <location>
        <begin position="137"/>
        <end position="157"/>
    </location>
</feature>
<evidence type="ECO:0000256" key="2">
    <source>
        <dbReference type="ARBA" id="ARBA00022723"/>
    </source>
</evidence>
<feature type="domain" description="Cytochrome c" evidence="7">
    <location>
        <begin position="53"/>
        <end position="140"/>
    </location>
</feature>
<dbReference type="InterPro" id="IPR009056">
    <property type="entry name" value="Cyt_c-like_dom"/>
</dbReference>
<evidence type="ECO:0000259" key="7">
    <source>
        <dbReference type="PROSITE" id="PS51007"/>
    </source>
</evidence>
<keyword evidence="6" id="KW-0732">Signal</keyword>
<sequence length="157" mass="16377">MKPTILAFALLGAAVGNLVLAQSTPVSATAPQDPVQSRSAQSSPGTERTPAPLDFTPGWADVAPTVEASCASCHRAGGIAPFALESYEQARPMAAAMAEAVRSGQMPPWMPGGRTPPLRYERKLTDQEIGVIVAWAEAGAPQERDMTPSTPQTPGQP</sequence>
<dbReference type="AlphaFoldDB" id="A0A6I4YN58"/>
<dbReference type="Proteomes" id="UP000430519">
    <property type="component" value="Unassembled WGS sequence"/>
</dbReference>
<evidence type="ECO:0000313" key="8">
    <source>
        <dbReference type="EMBL" id="MXV21930.1"/>
    </source>
</evidence>
<evidence type="ECO:0000256" key="1">
    <source>
        <dbReference type="ARBA" id="ARBA00022617"/>
    </source>
</evidence>
<dbReference type="GO" id="GO:0009055">
    <property type="term" value="F:electron transfer activity"/>
    <property type="evidence" value="ECO:0007669"/>
    <property type="project" value="InterPro"/>
</dbReference>
<evidence type="ECO:0000256" key="4">
    <source>
        <dbReference type="PROSITE-ProRule" id="PRU00433"/>
    </source>
</evidence>
<dbReference type="SUPFAM" id="SSF46626">
    <property type="entry name" value="Cytochrome c"/>
    <property type="match status" value="1"/>
</dbReference>
<comment type="caution">
    <text evidence="8">The sequence shown here is derived from an EMBL/GenBank/DDBJ whole genome shotgun (WGS) entry which is preliminary data.</text>
</comment>
<proteinExistence type="predicted"/>
<organism evidence="8 9">
    <name type="scientific">Deinococcus xianganensis</name>
    <dbReference type="NCBI Taxonomy" id="1507289"/>
    <lineage>
        <taxon>Bacteria</taxon>
        <taxon>Thermotogati</taxon>
        <taxon>Deinococcota</taxon>
        <taxon>Deinococci</taxon>
        <taxon>Deinococcales</taxon>
        <taxon>Deinococcaceae</taxon>
        <taxon>Deinococcus</taxon>
    </lineage>
</organism>
<feature type="region of interest" description="Disordered" evidence="5">
    <location>
        <begin position="26"/>
        <end position="54"/>
    </location>
</feature>
<feature type="chain" id="PRO_5026076802" description="Cytochrome c domain-containing protein" evidence="6">
    <location>
        <begin position="22"/>
        <end position="157"/>
    </location>
</feature>